<dbReference type="Pfam" id="PF04012">
    <property type="entry name" value="PspA_IM30"/>
    <property type="match status" value="1"/>
</dbReference>
<evidence type="ECO:0000313" key="4">
    <source>
        <dbReference type="EMBL" id="OIJ13657.1"/>
    </source>
</evidence>
<gene>
    <name evidence="4" type="ORF">BKP37_10305</name>
</gene>
<dbReference type="OrthoDB" id="9779630at2"/>
<dbReference type="RefSeq" id="WP_071309508.1">
    <property type="nucleotide sequence ID" value="NZ_MLQR01000027.1"/>
</dbReference>
<feature type="coiled-coil region" evidence="2">
    <location>
        <begin position="30"/>
        <end position="82"/>
    </location>
</feature>
<accession>A0A1S2LPR7</accession>
<proteinExistence type="inferred from homology"/>
<evidence type="ECO:0000256" key="3">
    <source>
        <dbReference type="SAM" id="MobiDB-lite"/>
    </source>
</evidence>
<evidence type="ECO:0000313" key="5">
    <source>
        <dbReference type="Proteomes" id="UP000179524"/>
    </source>
</evidence>
<keyword evidence="2" id="KW-0175">Coiled coil</keyword>
<evidence type="ECO:0000256" key="1">
    <source>
        <dbReference type="ARBA" id="ARBA00043985"/>
    </source>
</evidence>
<protein>
    <submittedName>
        <fullName evidence="4">Phage shock protein A</fullName>
    </submittedName>
</protein>
<name>A0A1S2LPR7_9BACI</name>
<sequence>MFEFFRRVKTVVSSELYNMLEKAEDPEKMLDQYVREMASEIKEVEAATAKMIAEEKLFSKKVQDAKEKVEKREQQALKALKAGNEDLAKRALEDKNRVAKEFLQLEALHRDVVLQAEELKEKLKQMKSEFREMELKRDTLKSKAGAAKAKGQMNRSLSSMNNEGSKQGFERMEKKVMQLEAEAEASEDLRLSNQSLDQELESLDQENSIDKELARLKEKLKDE</sequence>
<dbReference type="EMBL" id="MLQR01000027">
    <property type="protein sequence ID" value="OIJ13657.1"/>
    <property type="molecule type" value="Genomic_DNA"/>
</dbReference>
<comment type="similarity">
    <text evidence="1">Belongs to the PspA/Vipp/IM30 family.</text>
</comment>
<dbReference type="AlphaFoldDB" id="A0A1S2LPR7"/>
<reference evidence="4 5" key="1">
    <citation type="submission" date="2016-10" db="EMBL/GenBank/DDBJ databases">
        <title>Draft genome sequences of four alkaliphilic bacteria belonging to the Anaerobacillus genus.</title>
        <authorList>
            <person name="Bassil N.M."/>
            <person name="Lloyd J.R."/>
        </authorList>
    </citation>
    <scope>NUCLEOTIDE SEQUENCE [LARGE SCALE GENOMIC DNA]</scope>
    <source>
        <strain evidence="4 5">DSM 18345</strain>
    </source>
</reference>
<dbReference type="PANTHER" id="PTHR31088:SF6">
    <property type="entry name" value="PHAGE SHOCK PROTEIN A"/>
    <property type="match status" value="1"/>
</dbReference>
<feature type="region of interest" description="Disordered" evidence="3">
    <location>
        <begin position="141"/>
        <end position="211"/>
    </location>
</feature>
<comment type="caution">
    <text evidence="4">The sequence shown here is derived from an EMBL/GenBank/DDBJ whole genome shotgun (WGS) entry which is preliminary data.</text>
</comment>
<feature type="compositionally biased region" description="Polar residues" evidence="3">
    <location>
        <begin position="153"/>
        <end position="165"/>
    </location>
</feature>
<feature type="compositionally biased region" description="Basic and acidic residues" evidence="3">
    <location>
        <begin position="168"/>
        <end position="177"/>
    </location>
</feature>
<organism evidence="4 5">
    <name type="scientific">Anaerobacillus alkalilacustris</name>
    <dbReference type="NCBI Taxonomy" id="393763"/>
    <lineage>
        <taxon>Bacteria</taxon>
        <taxon>Bacillati</taxon>
        <taxon>Bacillota</taxon>
        <taxon>Bacilli</taxon>
        <taxon>Bacillales</taxon>
        <taxon>Bacillaceae</taxon>
        <taxon>Anaerobacillus</taxon>
    </lineage>
</organism>
<dbReference type="Proteomes" id="UP000179524">
    <property type="component" value="Unassembled WGS sequence"/>
</dbReference>
<dbReference type="PANTHER" id="PTHR31088">
    <property type="entry name" value="MEMBRANE-ASSOCIATED PROTEIN VIPP1, CHLOROPLASTIC"/>
    <property type="match status" value="1"/>
</dbReference>
<keyword evidence="5" id="KW-1185">Reference proteome</keyword>
<feature type="compositionally biased region" description="Low complexity" evidence="3">
    <location>
        <begin position="142"/>
        <end position="151"/>
    </location>
</feature>
<evidence type="ECO:0000256" key="2">
    <source>
        <dbReference type="SAM" id="Coils"/>
    </source>
</evidence>
<dbReference type="InterPro" id="IPR007157">
    <property type="entry name" value="PspA_VIPP1"/>
</dbReference>